<dbReference type="EMBL" id="QGKL01000029">
    <property type="protein sequence ID" value="PWQ96187.1"/>
    <property type="molecule type" value="Genomic_DNA"/>
</dbReference>
<organism evidence="1 2">
    <name type="scientific">Leucothrix arctica</name>
    <dbReference type="NCBI Taxonomy" id="1481894"/>
    <lineage>
        <taxon>Bacteria</taxon>
        <taxon>Pseudomonadati</taxon>
        <taxon>Pseudomonadota</taxon>
        <taxon>Gammaproteobacteria</taxon>
        <taxon>Thiotrichales</taxon>
        <taxon>Thiotrichaceae</taxon>
        <taxon>Leucothrix</taxon>
    </lineage>
</organism>
<evidence type="ECO:0000313" key="2">
    <source>
        <dbReference type="Proteomes" id="UP000245506"/>
    </source>
</evidence>
<proteinExistence type="predicted"/>
<dbReference type="Proteomes" id="UP000245506">
    <property type="component" value="Unassembled WGS sequence"/>
</dbReference>
<protein>
    <submittedName>
        <fullName evidence="1">Uncharacterized protein</fullName>
    </submittedName>
</protein>
<accession>A0A317CCT0</accession>
<keyword evidence="2" id="KW-1185">Reference proteome</keyword>
<evidence type="ECO:0000313" key="1">
    <source>
        <dbReference type="EMBL" id="PWQ96187.1"/>
    </source>
</evidence>
<dbReference type="AlphaFoldDB" id="A0A317CCT0"/>
<gene>
    <name evidence="1" type="ORF">DKT75_09335</name>
</gene>
<sequence length="164" mass="19157">MLIETKSSHIHSFFFCIPSIMYLIVEARKVNAEFGELLKRSQFPKGELVEQTTTNLFAAGVTQTYKTSDEDGLFDAYNHYCSFFQEQEDWYASKVSGVYNDIHCGLSREGFDEGKRFYKVSFCKKNYKTIYLYLIKPKELSKKDYRIKVRASYKPGTTFLMCQT</sequence>
<comment type="caution">
    <text evidence="1">The sequence shown here is derived from an EMBL/GenBank/DDBJ whole genome shotgun (WGS) entry which is preliminary data.</text>
</comment>
<dbReference type="RefSeq" id="WP_109823159.1">
    <property type="nucleotide sequence ID" value="NZ_QGKL01000029.1"/>
</dbReference>
<reference evidence="1 2" key="1">
    <citation type="submission" date="2018-05" db="EMBL/GenBank/DDBJ databases">
        <title>Leucothrix arctica sp. nov., isolated from Arctic seawater.</title>
        <authorList>
            <person name="Choi A."/>
            <person name="Baek K."/>
        </authorList>
    </citation>
    <scope>NUCLEOTIDE SEQUENCE [LARGE SCALE GENOMIC DNA]</scope>
    <source>
        <strain evidence="1 2">IMCC9719</strain>
    </source>
</reference>
<name>A0A317CCT0_9GAMM</name>